<evidence type="ECO:0000259" key="5">
    <source>
        <dbReference type="Pfam" id="PF00591"/>
    </source>
</evidence>
<evidence type="ECO:0000256" key="4">
    <source>
        <dbReference type="ARBA" id="ARBA00023141"/>
    </source>
</evidence>
<proteinExistence type="predicted"/>
<evidence type="ECO:0000313" key="7">
    <source>
        <dbReference type="EMBL" id="PLT47794.1"/>
    </source>
</evidence>
<evidence type="ECO:0000256" key="1">
    <source>
        <dbReference type="ARBA" id="ARBA00022676"/>
    </source>
</evidence>
<dbReference type="GO" id="GO:0004048">
    <property type="term" value="F:anthranilate phosphoribosyltransferase activity"/>
    <property type="evidence" value="ECO:0007669"/>
    <property type="project" value="UniProtKB-EC"/>
</dbReference>
<dbReference type="EC" id="2.4.2.18" evidence="7"/>
<dbReference type="GO" id="GO:0005829">
    <property type="term" value="C:cytosol"/>
    <property type="evidence" value="ECO:0007669"/>
    <property type="project" value="TreeGrafter"/>
</dbReference>
<dbReference type="SUPFAM" id="SSF52418">
    <property type="entry name" value="Nucleoside phosphorylase/phosphoribosyltransferase catalytic domain"/>
    <property type="match status" value="1"/>
</dbReference>
<dbReference type="PANTHER" id="PTHR43285:SF2">
    <property type="entry name" value="ANTHRANILATE PHOSPHORIBOSYLTRANSFERASE"/>
    <property type="match status" value="1"/>
</dbReference>
<dbReference type="GO" id="GO:0000162">
    <property type="term" value="P:L-tryptophan biosynthetic process"/>
    <property type="evidence" value="ECO:0007669"/>
    <property type="project" value="UniProtKB-KW"/>
</dbReference>
<keyword evidence="3" id="KW-0028">Amino-acid biosynthesis</keyword>
<dbReference type="Gene3D" id="3.40.1030.10">
    <property type="entry name" value="Nucleoside phosphorylase/phosphoribosyltransferase catalytic domain"/>
    <property type="match status" value="1"/>
</dbReference>
<dbReference type="InterPro" id="IPR005940">
    <property type="entry name" value="Anthranilate_Pribosyl_Tfrase"/>
</dbReference>
<feature type="domain" description="Glycosyl transferase family 3" evidence="5">
    <location>
        <begin position="93"/>
        <end position="327"/>
    </location>
</feature>
<keyword evidence="4" id="KW-0057">Aromatic amino acid biosynthesis</keyword>
<protein>
    <submittedName>
        <fullName evidence="7">Anthranilate phosphoribosyltransferase</fullName>
        <ecNumber evidence="7">2.4.2.18</ecNumber>
    </submittedName>
</protein>
<dbReference type="Gene3D" id="1.20.970.10">
    <property type="entry name" value="Transferase, Pyrimidine Nucleoside Phosphorylase, Chain C"/>
    <property type="match status" value="1"/>
</dbReference>
<keyword evidence="1 7" id="KW-0328">Glycosyltransferase</keyword>
<dbReference type="PANTHER" id="PTHR43285">
    <property type="entry name" value="ANTHRANILATE PHOSPHORIBOSYLTRANSFERASE"/>
    <property type="match status" value="1"/>
</dbReference>
<dbReference type="Pfam" id="PF02885">
    <property type="entry name" value="Glycos_trans_3N"/>
    <property type="match status" value="1"/>
</dbReference>
<dbReference type="EMBL" id="NFEZ01000002">
    <property type="protein sequence ID" value="PLT47794.1"/>
    <property type="molecule type" value="Genomic_DNA"/>
</dbReference>
<sequence length="346" mass="36768">MIELLKEVGRGKRGAKDLGYEDAARAAEAILGGSATPAQVGAFLIAERIKMESVEEIEAFVRVCRSYAERDGQQGGVDLAGPYDGRKRSFMATFPTAFVLAAGGLPATLHGAAPLPPKWGVTLHCLLEAAGLRPDRLPRAALRAAARRTGVLYVPSESWCPPLARLRPIREQLGLRTVLNTAEKLLDYGGSPHLVFGVYHNTVLERIARLLTGLGYGRSLVIQGAEGSEDVHAGRPTRMYVVENGEARLQVLDPEALGFELEDEECDWTAEQQLAAAEAVLAGEGTVAHAGAVQLNAALRLQLAGRAGSLEEGVYIAKALLDDGSALAAYRAWLGMLAAPAAEAVE</sequence>
<dbReference type="AlphaFoldDB" id="A0A2N5NBU4"/>
<name>A0A2N5NBU4_9BACL</name>
<dbReference type="InterPro" id="IPR035902">
    <property type="entry name" value="Nuc_phospho_transferase"/>
</dbReference>
<dbReference type="InterPro" id="IPR036320">
    <property type="entry name" value="Glycosyl_Trfase_fam3_N_dom_sf"/>
</dbReference>
<dbReference type="Proteomes" id="UP000234789">
    <property type="component" value="Unassembled WGS sequence"/>
</dbReference>
<keyword evidence="3" id="KW-0822">Tryptophan biosynthesis</keyword>
<dbReference type="RefSeq" id="WP_101807732.1">
    <property type="nucleotide sequence ID" value="NZ_NFEZ01000002.1"/>
</dbReference>
<dbReference type="Pfam" id="PF00591">
    <property type="entry name" value="Glycos_transf_3"/>
    <property type="match status" value="1"/>
</dbReference>
<keyword evidence="8" id="KW-1185">Reference proteome</keyword>
<gene>
    <name evidence="7" type="ORF">B8V81_0701</name>
</gene>
<comment type="caution">
    <text evidence="7">The sequence shown here is derived from an EMBL/GenBank/DDBJ whole genome shotgun (WGS) entry which is preliminary data.</text>
</comment>
<reference evidence="7 8" key="1">
    <citation type="submission" date="2017-05" db="EMBL/GenBank/DDBJ databases">
        <title>Functional genome analysis of Paenibacillus pasadenensis strain R16: insights on endophytic life style and antifungal activity.</title>
        <authorList>
            <person name="Passera A."/>
            <person name="Marcolungo L."/>
            <person name="Casati P."/>
            <person name="Brasca M."/>
            <person name="Quaglino F."/>
            <person name="Delledonne M."/>
        </authorList>
    </citation>
    <scope>NUCLEOTIDE SEQUENCE [LARGE SCALE GENOMIC DNA]</scope>
    <source>
        <strain evidence="7 8">R16</strain>
    </source>
</reference>
<dbReference type="SUPFAM" id="SSF47648">
    <property type="entry name" value="Nucleoside phosphorylase/phosphoribosyltransferase N-terminal domain"/>
    <property type="match status" value="1"/>
</dbReference>
<evidence type="ECO:0000256" key="2">
    <source>
        <dbReference type="ARBA" id="ARBA00022679"/>
    </source>
</evidence>
<dbReference type="InterPro" id="IPR017459">
    <property type="entry name" value="Glycosyl_Trfase_fam3_N_dom"/>
</dbReference>
<feature type="domain" description="Glycosyl transferase family 3 N-terminal" evidence="6">
    <location>
        <begin position="3"/>
        <end position="67"/>
    </location>
</feature>
<organism evidence="7 8">
    <name type="scientific">Paenibacillus pasadenensis</name>
    <dbReference type="NCBI Taxonomy" id="217090"/>
    <lineage>
        <taxon>Bacteria</taxon>
        <taxon>Bacillati</taxon>
        <taxon>Bacillota</taxon>
        <taxon>Bacilli</taxon>
        <taxon>Bacillales</taxon>
        <taxon>Paenibacillaceae</taxon>
        <taxon>Paenibacillus</taxon>
    </lineage>
</organism>
<evidence type="ECO:0000256" key="3">
    <source>
        <dbReference type="ARBA" id="ARBA00022822"/>
    </source>
</evidence>
<evidence type="ECO:0000259" key="6">
    <source>
        <dbReference type="Pfam" id="PF02885"/>
    </source>
</evidence>
<keyword evidence="2 7" id="KW-0808">Transferase</keyword>
<dbReference type="InterPro" id="IPR000312">
    <property type="entry name" value="Glycosyl_Trfase_fam3"/>
</dbReference>
<evidence type="ECO:0000313" key="8">
    <source>
        <dbReference type="Proteomes" id="UP000234789"/>
    </source>
</evidence>
<accession>A0A2N5NBU4</accession>